<feature type="compositionally biased region" description="Basic and acidic residues" evidence="15">
    <location>
        <begin position="682"/>
        <end position="692"/>
    </location>
</feature>
<dbReference type="GeneID" id="28977596"/>
<dbReference type="GO" id="GO:0046340">
    <property type="term" value="P:diacylglycerol catabolic process"/>
    <property type="evidence" value="ECO:0007669"/>
    <property type="project" value="TreeGrafter"/>
</dbReference>
<evidence type="ECO:0000256" key="5">
    <source>
        <dbReference type="ARBA" id="ARBA00022692"/>
    </source>
</evidence>
<keyword evidence="7" id="KW-0378">Hydrolase</keyword>
<gene>
    <name evidence="18" type="ORF">RHOBADRAFT_54096</name>
</gene>
<feature type="region of interest" description="Disordered" evidence="15">
    <location>
        <begin position="809"/>
        <end position="848"/>
    </location>
</feature>
<proteinExistence type="predicted"/>
<evidence type="ECO:0000259" key="17">
    <source>
        <dbReference type="Pfam" id="PF01764"/>
    </source>
</evidence>
<accession>A0A194S4A6</accession>
<comment type="catalytic activity">
    <reaction evidence="13">
        <text>a 1,2-diacyl-sn-glycerol + H2O = a 2-acylglycerol + a fatty acid + H(+)</text>
        <dbReference type="Rhea" id="RHEA:33275"/>
        <dbReference type="ChEBI" id="CHEBI:15377"/>
        <dbReference type="ChEBI" id="CHEBI:15378"/>
        <dbReference type="ChEBI" id="CHEBI:17389"/>
        <dbReference type="ChEBI" id="CHEBI:17815"/>
        <dbReference type="ChEBI" id="CHEBI:28868"/>
        <dbReference type="EC" id="3.1.1.116"/>
    </reaction>
    <physiologicalReaction direction="left-to-right" evidence="13">
        <dbReference type="Rhea" id="RHEA:33276"/>
    </physiologicalReaction>
</comment>
<evidence type="ECO:0000256" key="8">
    <source>
        <dbReference type="ARBA" id="ARBA00022837"/>
    </source>
</evidence>
<feature type="compositionally biased region" description="Pro residues" evidence="15">
    <location>
        <begin position="825"/>
        <end position="834"/>
    </location>
</feature>
<comment type="subcellular location">
    <subcellularLocation>
        <location evidence="2">Cell membrane</location>
        <topology evidence="2">Multi-pass membrane protein</topology>
    </subcellularLocation>
</comment>
<evidence type="ECO:0000256" key="1">
    <source>
        <dbReference type="ARBA" id="ARBA00001913"/>
    </source>
</evidence>
<feature type="region of interest" description="Disordered" evidence="15">
    <location>
        <begin position="672"/>
        <end position="694"/>
    </location>
</feature>
<feature type="region of interest" description="Disordered" evidence="15">
    <location>
        <begin position="1150"/>
        <end position="1176"/>
    </location>
</feature>
<evidence type="ECO:0000313" key="19">
    <source>
        <dbReference type="Proteomes" id="UP000053890"/>
    </source>
</evidence>
<name>A0A194S4A6_RHOGW</name>
<dbReference type="Pfam" id="PF01764">
    <property type="entry name" value="Lipase_3"/>
    <property type="match status" value="1"/>
</dbReference>
<evidence type="ECO:0000256" key="6">
    <source>
        <dbReference type="ARBA" id="ARBA00022723"/>
    </source>
</evidence>
<dbReference type="PANTHER" id="PTHR45792">
    <property type="entry name" value="DIACYLGLYCEROL LIPASE HOMOLOG-RELATED"/>
    <property type="match status" value="1"/>
</dbReference>
<dbReference type="EMBL" id="KQ474080">
    <property type="protein sequence ID" value="KPV74251.1"/>
    <property type="molecule type" value="Genomic_DNA"/>
</dbReference>
<dbReference type="Gene3D" id="3.40.50.1820">
    <property type="entry name" value="alpha/beta hydrolase"/>
    <property type="match status" value="1"/>
</dbReference>
<evidence type="ECO:0000256" key="15">
    <source>
        <dbReference type="SAM" id="MobiDB-lite"/>
    </source>
</evidence>
<evidence type="ECO:0000256" key="10">
    <source>
        <dbReference type="ARBA" id="ARBA00022989"/>
    </source>
</evidence>
<evidence type="ECO:0000256" key="4">
    <source>
        <dbReference type="ARBA" id="ARBA00022553"/>
    </source>
</evidence>
<evidence type="ECO:0000256" key="7">
    <source>
        <dbReference type="ARBA" id="ARBA00022801"/>
    </source>
</evidence>
<evidence type="ECO:0000313" key="18">
    <source>
        <dbReference type="EMBL" id="KPV74251.1"/>
    </source>
</evidence>
<dbReference type="GO" id="GO:0046872">
    <property type="term" value="F:metal ion binding"/>
    <property type="evidence" value="ECO:0007669"/>
    <property type="project" value="UniProtKB-KW"/>
</dbReference>
<comment type="cofactor">
    <cofactor evidence="1">
        <name>Ca(2+)</name>
        <dbReference type="ChEBI" id="CHEBI:29108"/>
    </cofactor>
</comment>
<dbReference type="PANTHER" id="PTHR45792:SF8">
    <property type="entry name" value="DIACYLGLYCEROL LIPASE-ALPHA"/>
    <property type="match status" value="1"/>
</dbReference>
<feature type="transmembrane region" description="Helical" evidence="16">
    <location>
        <begin position="937"/>
        <end position="957"/>
    </location>
</feature>
<keyword evidence="8" id="KW-0106">Calcium</keyword>
<evidence type="ECO:0000256" key="2">
    <source>
        <dbReference type="ARBA" id="ARBA00004651"/>
    </source>
</evidence>
<feature type="region of interest" description="Disordered" evidence="15">
    <location>
        <begin position="1063"/>
        <end position="1103"/>
    </location>
</feature>
<evidence type="ECO:0000256" key="9">
    <source>
        <dbReference type="ARBA" id="ARBA00022963"/>
    </source>
</evidence>
<evidence type="ECO:0000256" key="12">
    <source>
        <dbReference type="ARBA" id="ARBA00023136"/>
    </source>
</evidence>
<dbReference type="OMA" id="AVCFAHP"/>
<keyword evidence="11" id="KW-0443">Lipid metabolism</keyword>
<dbReference type="InterPro" id="IPR029058">
    <property type="entry name" value="AB_hydrolase_fold"/>
</dbReference>
<organism evidence="18 19">
    <name type="scientific">Rhodotorula graminis (strain WP1)</name>
    <dbReference type="NCBI Taxonomy" id="578459"/>
    <lineage>
        <taxon>Eukaryota</taxon>
        <taxon>Fungi</taxon>
        <taxon>Dikarya</taxon>
        <taxon>Basidiomycota</taxon>
        <taxon>Pucciniomycotina</taxon>
        <taxon>Microbotryomycetes</taxon>
        <taxon>Sporidiobolales</taxon>
        <taxon>Sporidiobolaceae</taxon>
        <taxon>Rhodotorula</taxon>
    </lineage>
</organism>
<keyword evidence="10 16" id="KW-1133">Transmembrane helix</keyword>
<dbReference type="CDD" id="cd00519">
    <property type="entry name" value="Lipase_3"/>
    <property type="match status" value="1"/>
</dbReference>
<evidence type="ECO:0000256" key="3">
    <source>
        <dbReference type="ARBA" id="ARBA00022475"/>
    </source>
</evidence>
<protein>
    <recommendedName>
        <fullName evidence="14">sn-1-specific diacylglycerol lipase</fullName>
        <ecNumber evidence="14">3.1.1.116</ecNumber>
    </recommendedName>
</protein>
<keyword evidence="4" id="KW-0597">Phosphoprotein</keyword>
<feature type="region of interest" description="Disordered" evidence="15">
    <location>
        <begin position="1309"/>
        <end position="1330"/>
    </location>
</feature>
<keyword evidence="12 16" id="KW-0472">Membrane</keyword>
<keyword evidence="19" id="KW-1185">Reference proteome</keyword>
<keyword evidence="6" id="KW-0479">Metal-binding</keyword>
<keyword evidence="5 16" id="KW-0812">Transmembrane</keyword>
<evidence type="ECO:0000256" key="11">
    <source>
        <dbReference type="ARBA" id="ARBA00023098"/>
    </source>
</evidence>
<evidence type="ECO:0000256" key="13">
    <source>
        <dbReference type="ARBA" id="ARBA00024531"/>
    </source>
</evidence>
<dbReference type="GO" id="GO:0005886">
    <property type="term" value="C:plasma membrane"/>
    <property type="evidence" value="ECO:0007669"/>
    <property type="project" value="UniProtKB-SubCell"/>
</dbReference>
<keyword evidence="9" id="KW-0442">Lipid degradation</keyword>
<evidence type="ECO:0000256" key="16">
    <source>
        <dbReference type="SAM" id="Phobius"/>
    </source>
</evidence>
<feature type="region of interest" description="Disordered" evidence="15">
    <location>
        <begin position="535"/>
        <end position="620"/>
    </location>
</feature>
<keyword evidence="3" id="KW-1003">Cell membrane</keyword>
<dbReference type="GO" id="GO:0019369">
    <property type="term" value="P:arachidonate metabolic process"/>
    <property type="evidence" value="ECO:0007669"/>
    <property type="project" value="TreeGrafter"/>
</dbReference>
<dbReference type="InterPro" id="IPR052214">
    <property type="entry name" value="DAG_Lipase-Related"/>
</dbReference>
<dbReference type="EC" id="3.1.1.116" evidence="14"/>
<dbReference type="OrthoDB" id="438440at2759"/>
<feature type="transmembrane region" description="Helical" evidence="16">
    <location>
        <begin position="964"/>
        <end position="983"/>
    </location>
</feature>
<reference evidence="18 19" key="1">
    <citation type="journal article" date="2015" name="Front. Microbiol.">
        <title>Genome sequence of the plant growth promoting endophytic yeast Rhodotorula graminis WP1.</title>
        <authorList>
            <person name="Firrincieli A."/>
            <person name="Otillar R."/>
            <person name="Salamov A."/>
            <person name="Schmutz J."/>
            <person name="Khan Z."/>
            <person name="Redman R.S."/>
            <person name="Fleck N.D."/>
            <person name="Lindquist E."/>
            <person name="Grigoriev I.V."/>
            <person name="Doty S.L."/>
        </authorList>
    </citation>
    <scope>NUCLEOTIDE SEQUENCE [LARGE SCALE GENOMIC DNA]</scope>
    <source>
        <strain evidence="18 19">WP1</strain>
    </source>
</reference>
<feature type="region of interest" description="Disordered" evidence="15">
    <location>
        <begin position="28"/>
        <end position="53"/>
    </location>
</feature>
<evidence type="ECO:0000256" key="14">
    <source>
        <dbReference type="ARBA" id="ARBA00026104"/>
    </source>
</evidence>
<feature type="domain" description="Fungal lipase-type" evidence="17">
    <location>
        <begin position="1279"/>
        <end position="1454"/>
    </location>
</feature>
<dbReference type="InterPro" id="IPR002921">
    <property type="entry name" value="Fungal_lipase-type"/>
</dbReference>
<dbReference type="SUPFAM" id="SSF53474">
    <property type="entry name" value="alpha/beta-Hydrolases"/>
    <property type="match status" value="1"/>
</dbReference>
<dbReference type="Proteomes" id="UP000053890">
    <property type="component" value="Unassembled WGS sequence"/>
</dbReference>
<feature type="compositionally biased region" description="Pro residues" evidence="15">
    <location>
        <begin position="33"/>
        <end position="42"/>
    </location>
</feature>
<dbReference type="GO" id="GO:0016298">
    <property type="term" value="F:lipase activity"/>
    <property type="evidence" value="ECO:0007669"/>
    <property type="project" value="TreeGrafter"/>
</dbReference>
<sequence length="1634" mass="175692">MATTLTKYLSKEDSTLLDLFDAAAYVPKRQRHPPPPLEPPAPAAALGSHKRTASTASRRSIASFVHDRLMGQSASQRPSRAASIRSQASVVALPPLLSLPSELLLYILELALPPTHTRATARERSATLARIALVHPVLRAYAQGELFSTVFVTSEDIVARLTRSTCVPKSRGNALGKQIRTLRVTGDLQAGDGNKALEALVDQLKGLDTLSLEDLDGLELRNFAIHPSLRHLSATRCGFRSRFRSFEARRASHLRSLALTNCTAQHDAFAGFTTPELVKLRVWDMSLPPPTPMATVEESEACRTVAHEAASRLEDVACDFQHLAYLFPAPRHHPPLFRRTAPVALRHLVLVKLSSLSRALETLPSAAAKTLSSLHLVPTPSFLPHCTSPDRAEAHFAALVAPFQPGGATAAVAPGNASVHAALASLRILRLDWRYSAWLAAPPALPTAPLAGRALLFGGGGGSGTGPQPPPPSPAESAALAHALGHAHLVRLVERCSALGIDVRFDSLEGEASPPTTTAPPHEPTAATLGESLELSSTRQHRRVEPRVPSTPLALPGGWSGPTSRPARAPRSKSDDGAAQWRLQRRSNAGDEQNPDSDTDDQALLLPPPFLADDSPRETFDGLLGTRRARSLSKQQRTHDRLFAQGRAPPAPFPGGLITAAIKVVRVLGPPGGYDASRSRRRADEAKGEGKGKGLSLDEAAQRLEDAFVRGSGAGREGREAEGKFEERQRRRLRRAESGLRAYELGSEVGRRVAGRLERHRSRRDVVDPDAAVVDASTSPEAGEQVLAAVTPAALLGSPPVSPFLASPLVQPYQHDGDGDDDHPLVPPSAPPLRPTTNPNLPSFPTISTPLTLEPAALDDYFGLHRRTSSRRASLASSSPRQRSAFLPSSSSTRAPFVLRGIPSRATTTRRHLLDIFILLLIGSPPRPSSAGLDTSFASVGGILGVTVHAIGFVFFVAYHFSTLVVASVVGLRQSATFLYWVWMNLSGRTEVARAFVEYWRACRAEWDRVVDEDGEERIGLWSVGQGLAELAVLQSMTHSRWLREGPGQLVLLNGGGLVKNGLSTPRVGPQRRRRSLVPKRPSIAKRQQSYRWTGDGDEEDGAGLVVTSRRDGVLVGSLISRDDPDSPPLQGFVASPPQIDVASTIGQRLDEEPPPLELDGPSLLPSSPPLPPVRENRDPIVDLVSLIKRTCRLSTASYGLHTLIPSPPTPLLTPSGKTLPQRVFAHLGGVTDHRDVLHVAIQQRYTGLPSATGDGEDEASSYSPAMFLLRDDVRGEIVVVFRGTQSLADLRTDLDSSLVSLDLPDLPPATSSEPGLAPALDDASSTTSSTPYRIHSGILSTAQHLLSPSSSSTTPSPLLPSLRAILAAHPRYALVLTGHSLGAALASTVALLLGAWDAESRSWVVRPDAGLDHEGAPARGAVDSQRSTWRRPLRAVCFAHPTTLNAPLAARCAFPSPTDSADNVPLVINVSLGADVICRMGIPHVRDVRRVVGRLDRARRASSGGQGVLGAWRAWRKATGSGDEDEATRLEEYAWRARASAEGWASEAAAHEEDEVEAAVPAGRAYHLDRLPDALEQQRRDELGEEDDGEDGHGLWGLYEVGDPRRFFRLPLLRSDLLAHHMPQLHGDVCDSL</sequence>
<dbReference type="RefSeq" id="XP_018270300.1">
    <property type="nucleotide sequence ID" value="XM_018417148.1"/>
</dbReference>